<keyword evidence="4" id="KW-1133">Transmembrane helix</keyword>
<feature type="transmembrane region" description="Helical" evidence="4">
    <location>
        <begin position="136"/>
        <end position="158"/>
    </location>
</feature>
<dbReference type="PRINTS" id="PR00032">
    <property type="entry name" value="HTHARAC"/>
</dbReference>
<dbReference type="Gene3D" id="1.10.10.60">
    <property type="entry name" value="Homeodomain-like"/>
    <property type="match status" value="1"/>
</dbReference>
<keyword evidence="1" id="KW-0805">Transcription regulation</keyword>
<gene>
    <name evidence="6" type="ORF">DFR28_105122</name>
</gene>
<evidence type="ECO:0000313" key="6">
    <source>
        <dbReference type="EMBL" id="RBP48783.1"/>
    </source>
</evidence>
<evidence type="ECO:0000256" key="2">
    <source>
        <dbReference type="ARBA" id="ARBA00023125"/>
    </source>
</evidence>
<feature type="transmembrane region" description="Helical" evidence="4">
    <location>
        <begin position="50"/>
        <end position="69"/>
    </location>
</feature>
<organism evidence="6 7">
    <name type="scientific">Arenicella xantha</name>
    <dbReference type="NCBI Taxonomy" id="644221"/>
    <lineage>
        <taxon>Bacteria</taxon>
        <taxon>Pseudomonadati</taxon>
        <taxon>Pseudomonadota</taxon>
        <taxon>Gammaproteobacteria</taxon>
        <taxon>Arenicellales</taxon>
        <taxon>Arenicellaceae</taxon>
        <taxon>Arenicella</taxon>
    </lineage>
</organism>
<dbReference type="AlphaFoldDB" id="A0A395JG49"/>
<feature type="domain" description="HTH araC/xylS-type" evidence="5">
    <location>
        <begin position="255"/>
        <end position="359"/>
    </location>
</feature>
<keyword evidence="7" id="KW-1185">Reference proteome</keyword>
<evidence type="ECO:0000256" key="3">
    <source>
        <dbReference type="ARBA" id="ARBA00023163"/>
    </source>
</evidence>
<dbReference type="InterPro" id="IPR018060">
    <property type="entry name" value="HTH_AraC"/>
</dbReference>
<name>A0A395JG49_9GAMM</name>
<dbReference type="InterPro" id="IPR020449">
    <property type="entry name" value="Tscrpt_reg_AraC-type_HTH"/>
</dbReference>
<dbReference type="Proteomes" id="UP000253083">
    <property type="component" value="Unassembled WGS sequence"/>
</dbReference>
<reference evidence="6 7" key="1">
    <citation type="submission" date="2018-06" db="EMBL/GenBank/DDBJ databases">
        <title>Genomic Encyclopedia of Type Strains, Phase IV (KMG-IV): sequencing the most valuable type-strain genomes for metagenomic binning, comparative biology and taxonomic classification.</title>
        <authorList>
            <person name="Goeker M."/>
        </authorList>
    </citation>
    <scope>NUCLEOTIDE SEQUENCE [LARGE SCALE GENOMIC DNA]</scope>
    <source>
        <strain evidence="6 7">DSM 24032</strain>
    </source>
</reference>
<accession>A0A395JG49</accession>
<dbReference type="GO" id="GO:0003700">
    <property type="term" value="F:DNA-binding transcription factor activity"/>
    <property type="evidence" value="ECO:0007669"/>
    <property type="project" value="InterPro"/>
</dbReference>
<keyword evidence="2" id="KW-0238">DNA-binding</keyword>
<feature type="transmembrane region" description="Helical" evidence="4">
    <location>
        <begin position="202"/>
        <end position="219"/>
    </location>
</feature>
<feature type="transmembrane region" description="Helical" evidence="4">
    <location>
        <begin position="102"/>
        <end position="124"/>
    </location>
</feature>
<dbReference type="EMBL" id="QNRT01000005">
    <property type="protein sequence ID" value="RBP48783.1"/>
    <property type="molecule type" value="Genomic_DNA"/>
</dbReference>
<evidence type="ECO:0000259" key="5">
    <source>
        <dbReference type="PROSITE" id="PS01124"/>
    </source>
</evidence>
<comment type="caution">
    <text evidence="6">The sequence shown here is derived from an EMBL/GenBank/DDBJ whole genome shotgun (WGS) entry which is preliminary data.</text>
</comment>
<dbReference type="Pfam" id="PF12833">
    <property type="entry name" value="HTH_18"/>
    <property type="match status" value="1"/>
</dbReference>
<feature type="transmembrane region" description="Helical" evidence="4">
    <location>
        <begin position="170"/>
        <end position="190"/>
    </location>
</feature>
<evidence type="ECO:0000313" key="7">
    <source>
        <dbReference type="Proteomes" id="UP000253083"/>
    </source>
</evidence>
<dbReference type="SUPFAM" id="SSF46689">
    <property type="entry name" value="Homeodomain-like"/>
    <property type="match status" value="1"/>
</dbReference>
<dbReference type="InParanoid" id="A0A395JG49"/>
<protein>
    <submittedName>
        <fullName evidence="6">AraC family transcriptional regulator</fullName>
    </submittedName>
</protein>
<keyword evidence="4" id="KW-0812">Transmembrane</keyword>
<feature type="transmembrane region" description="Helical" evidence="4">
    <location>
        <begin position="18"/>
        <end position="38"/>
    </location>
</feature>
<dbReference type="SMART" id="SM00342">
    <property type="entry name" value="HTH_ARAC"/>
    <property type="match status" value="1"/>
</dbReference>
<dbReference type="InterPro" id="IPR009057">
    <property type="entry name" value="Homeodomain-like_sf"/>
</dbReference>
<dbReference type="PANTHER" id="PTHR43280">
    <property type="entry name" value="ARAC-FAMILY TRANSCRIPTIONAL REGULATOR"/>
    <property type="match status" value="1"/>
</dbReference>
<dbReference type="PANTHER" id="PTHR43280:SF29">
    <property type="entry name" value="ARAC-FAMILY TRANSCRIPTIONAL REGULATOR"/>
    <property type="match status" value="1"/>
</dbReference>
<evidence type="ECO:0000256" key="1">
    <source>
        <dbReference type="ARBA" id="ARBA00023015"/>
    </source>
</evidence>
<proteinExistence type="predicted"/>
<evidence type="ECO:0000256" key="4">
    <source>
        <dbReference type="SAM" id="Phobius"/>
    </source>
</evidence>
<dbReference type="PROSITE" id="PS01124">
    <property type="entry name" value="HTH_ARAC_FAMILY_2"/>
    <property type="match status" value="1"/>
</dbReference>
<dbReference type="GO" id="GO:0043565">
    <property type="term" value="F:sequence-specific DNA binding"/>
    <property type="evidence" value="ECO:0007669"/>
    <property type="project" value="InterPro"/>
</dbReference>
<keyword evidence="3" id="KW-0804">Transcription</keyword>
<sequence>MLGHSQPTYDAAQSMDNLLVAALSLAISQVVLSATLLLREHKQWRLPQSVLGLFLVATCAYLLRPFFTQHWLEDWLIPIETAVPGFFWLLCYSLFDDRFKLRFWNLGLVAVTVMLPQLGILSVYLGGPSWHWLFDIFPQAIEFVLLAWALYVVVRFWRDDLIEARRDLRLIFSAIAGLYIFIMVVLRELVITDEQWLEQSQYFPVGIICLIMNLLFLQYKPTIFGRVDPVNPPTPISLDDCGISSLDIPPEVLSQLEHMMLEQRVYREMGLTIGQLAKRLELPEYRLRKIINTGLGYRNFNDYLNGFRIKEAGERLADSRMADQAVLNIALDVGFRSLSSFNKAFRAVYGVTPTVFRQTHLP</sequence>
<feature type="transmembrane region" description="Helical" evidence="4">
    <location>
        <begin position="75"/>
        <end position="95"/>
    </location>
</feature>
<keyword evidence="4" id="KW-0472">Membrane</keyword>